<dbReference type="PaxDb" id="6945-B7QE71"/>
<reference evidence="2 4" key="1">
    <citation type="submission" date="2008-03" db="EMBL/GenBank/DDBJ databases">
        <title>Annotation of Ixodes scapularis.</title>
        <authorList>
            <consortium name="Ixodes scapularis Genome Project Consortium"/>
            <person name="Caler E."/>
            <person name="Hannick L.I."/>
            <person name="Bidwell S."/>
            <person name="Joardar V."/>
            <person name="Thiagarajan M."/>
            <person name="Amedeo P."/>
            <person name="Galinsky K.J."/>
            <person name="Schobel S."/>
            <person name="Inman J."/>
            <person name="Hostetler J."/>
            <person name="Miller J."/>
            <person name="Hammond M."/>
            <person name="Megy K."/>
            <person name="Lawson D."/>
            <person name="Kodira C."/>
            <person name="Sutton G."/>
            <person name="Meyer J."/>
            <person name="Hill C.A."/>
            <person name="Birren B."/>
            <person name="Nene V."/>
            <person name="Collins F."/>
            <person name="Alarcon-Chaidez F."/>
            <person name="Wikel S."/>
            <person name="Strausberg R."/>
        </authorList>
    </citation>
    <scope>NUCLEOTIDE SEQUENCE [LARGE SCALE GENOMIC DNA]</scope>
    <source>
        <strain evidence="4">Wikel</strain>
        <strain evidence="2">Wikel colony</strain>
    </source>
</reference>
<evidence type="ECO:0000313" key="3">
    <source>
        <dbReference type="EnsemblMetazoa" id="ISCW011865-PA"/>
    </source>
</evidence>
<dbReference type="EnsemblMetazoa" id="ISCW011865-RA">
    <property type="protein sequence ID" value="ISCW011865-PA"/>
    <property type="gene ID" value="ISCW011865"/>
</dbReference>
<feature type="region of interest" description="Disordered" evidence="1">
    <location>
        <begin position="19"/>
        <end position="84"/>
    </location>
</feature>
<sequence length="177" mass="18632">VPRTSTAVAAPQPLQLWQPGVPAVRGLEPAPQEPGRRAPSPALPLGQHDTGVVTAGAESRRWVPSRESAPPRGDPVVQGLSSRRVRRRAGLRRRLPGPRAVCPAPPVSVGAVGQPPGGHLSAFGTSGWFTRPSATAYDERMRCLWSGPVAPERFVGGGSSSHNALCWPCDFLPSPPP</sequence>
<evidence type="ECO:0000256" key="1">
    <source>
        <dbReference type="SAM" id="MobiDB-lite"/>
    </source>
</evidence>
<proteinExistence type="predicted"/>
<dbReference type="Proteomes" id="UP000001555">
    <property type="component" value="Unassembled WGS sequence"/>
</dbReference>
<gene>
    <name evidence="3" type="primary">8039910</name>
    <name evidence="2" type="ORF">IscW_ISCW011865</name>
</gene>
<dbReference type="EMBL" id="ABJB011049897">
    <property type="status" value="NOT_ANNOTATED_CDS"/>
    <property type="molecule type" value="Genomic_DNA"/>
</dbReference>
<evidence type="ECO:0000313" key="4">
    <source>
        <dbReference type="Proteomes" id="UP000001555"/>
    </source>
</evidence>
<dbReference type="AlphaFoldDB" id="B7QE71"/>
<dbReference type="EMBL" id="DS918983">
    <property type="protein sequence ID" value="EEC17143.1"/>
    <property type="molecule type" value="Genomic_DNA"/>
</dbReference>
<reference evidence="3" key="2">
    <citation type="submission" date="2020-05" db="UniProtKB">
        <authorList>
            <consortium name="EnsemblMetazoa"/>
        </authorList>
    </citation>
    <scope>IDENTIFICATION</scope>
    <source>
        <strain evidence="3">wikel</strain>
    </source>
</reference>
<organism>
    <name type="scientific">Ixodes scapularis</name>
    <name type="common">Black-legged tick</name>
    <name type="synonym">Deer tick</name>
    <dbReference type="NCBI Taxonomy" id="6945"/>
    <lineage>
        <taxon>Eukaryota</taxon>
        <taxon>Metazoa</taxon>
        <taxon>Ecdysozoa</taxon>
        <taxon>Arthropoda</taxon>
        <taxon>Chelicerata</taxon>
        <taxon>Arachnida</taxon>
        <taxon>Acari</taxon>
        <taxon>Parasitiformes</taxon>
        <taxon>Ixodida</taxon>
        <taxon>Ixodoidea</taxon>
        <taxon>Ixodidae</taxon>
        <taxon>Ixodinae</taxon>
        <taxon>Ixodes</taxon>
    </lineage>
</organism>
<feature type="non-terminal residue" evidence="2">
    <location>
        <position position="1"/>
    </location>
</feature>
<dbReference type="HOGENOM" id="CLU_1521532_0_0_1"/>
<name>B7QE71_IXOSC</name>
<keyword evidence="4" id="KW-1185">Reference proteome</keyword>
<evidence type="ECO:0000313" key="2">
    <source>
        <dbReference type="EMBL" id="EEC17143.1"/>
    </source>
</evidence>
<dbReference type="VEuPathDB" id="VectorBase:ISCW011865"/>
<protein>
    <submittedName>
        <fullName evidence="2 3">Uncharacterized protein</fullName>
    </submittedName>
</protein>
<accession>B7QE71</accession>
<dbReference type="InParanoid" id="B7QE71"/>
<dbReference type="VEuPathDB" id="VectorBase:ISCI011865"/>